<dbReference type="Proteomes" id="UP000246702">
    <property type="component" value="Unassembled WGS sequence"/>
</dbReference>
<keyword evidence="2" id="KW-1185">Reference proteome</keyword>
<gene>
    <name evidence="1" type="ORF">BO94DRAFT_547951</name>
</gene>
<accession>A0A317W8W2</accession>
<name>A0A317W8W2_9EURO</name>
<reference evidence="1 2" key="1">
    <citation type="submission" date="2016-12" db="EMBL/GenBank/DDBJ databases">
        <title>The genomes of Aspergillus section Nigri reveals drivers in fungal speciation.</title>
        <authorList>
            <consortium name="DOE Joint Genome Institute"/>
            <person name="Vesth T.C."/>
            <person name="Nybo J."/>
            <person name="Theobald S."/>
            <person name="Brandl J."/>
            <person name="Frisvad J.C."/>
            <person name="Nielsen K.F."/>
            <person name="Lyhne E.K."/>
            <person name="Kogle M.E."/>
            <person name="Kuo A."/>
            <person name="Riley R."/>
            <person name="Clum A."/>
            <person name="Nolan M."/>
            <person name="Lipzen A."/>
            <person name="Salamov A."/>
            <person name="Henrissat B."/>
            <person name="Wiebenga A."/>
            <person name="De Vries R.P."/>
            <person name="Grigoriev I.V."/>
            <person name="Mortensen U.H."/>
            <person name="Andersen M.R."/>
            <person name="Baker S.E."/>
        </authorList>
    </citation>
    <scope>NUCLEOTIDE SEQUENCE [LARGE SCALE GENOMIC DNA]</scope>
    <source>
        <strain evidence="1 2">CBS 115572</strain>
    </source>
</reference>
<protein>
    <submittedName>
        <fullName evidence="1">Uncharacterized protein</fullName>
    </submittedName>
</protein>
<dbReference type="OrthoDB" id="3565018at2759"/>
<evidence type="ECO:0000313" key="1">
    <source>
        <dbReference type="EMBL" id="PWY81682.1"/>
    </source>
</evidence>
<dbReference type="RefSeq" id="XP_025465750.1">
    <property type="nucleotide sequence ID" value="XM_025613362.1"/>
</dbReference>
<sequence>MPGRFMISWSVGSVGSASAIRYVHSLTEMPFQEEWYEIALSADSIGETLQVRRAQWAQRNCPNHSPKIRKVQFIVYQVHCLEVTQQTAMPNSNFNCTPTRNLMPFSVLACVPDPKHRWVSRRDRLYLAALLAAISPATRELAQGTMCNTATRVLKKAYESETDYGDAVKECLNWTRNKGEAFQDPQFEESVFDVIPSRL</sequence>
<comment type="caution">
    <text evidence="1">The sequence shown here is derived from an EMBL/GenBank/DDBJ whole genome shotgun (WGS) entry which is preliminary data.</text>
</comment>
<dbReference type="EMBL" id="MSFK01000020">
    <property type="protein sequence ID" value="PWY81682.1"/>
    <property type="molecule type" value="Genomic_DNA"/>
</dbReference>
<dbReference type="GeneID" id="37115505"/>
<dbReference type="AlphaFoldDB" id="A0A317W8W2"/>
<evidence type="ECO:0000313" key="2">
    <source>
        <dbReference type="Proteomes" id="UP000246702"/>
    </source>
</evidence>
<dbReference type="STRING" id="1450535.A0A317W8W2"/>
<proteinExistence type="predicted"/>
<organism evidence="1 2">
    <name type="scientific">Aspergillus sclerotioniger CBS 115572</name>
    <dbReference type="NCBI Taxonomy" id="1450535"/>
    <lineage>
        <taxon>Eukaryota</taxon>
        <taxon>Fungi</taxon>
        <taxon>Dikarya</taxon>
        <taxon>Ascomycota</taxon>
        <taxon>Pezizomycotina</taxon>
        <taxon>Eurotiomycetes</taxon>
        <taxon>Eurotiomycetidae</taxon>
        <taxon>Eurotiales</taxon>
        <taxon>Aspergillaceae</taxon>
        <taxon>Aspergillus</taxon>
        <taxon>Aspergillus subgen. Circumdati</taxon>
    </lineage>
</organism>